<dbReference type="EMBL" id="LR796678">
    <property type="protein sequence ID" value="CAB4158587.1"/>
    <property type="molecule type" value="Genomic_DNA"/>
</dbReference>
<sequence>MTAPKKPRGAIVGPDSQPAMITKLQQTEILEAIERLGFMTDACKVCNVNRRDLLRARDADPVFAAKVEEATRRGREVRQEFLESLAYSMAPTTPVMVMFLLKKLDPSYRESYNVNTTNQPSNFVIDLGTADKSHDDVTASAQVIDVEG</sequence>
<protein>
    <submittedName>
        <fullName evidence="1">Uncharacterized protein</fullName>
    </submittedName>
</protein>
<evidence type="ECO:0000313" key="1">
    <source>
        <dbReference type="EMBL" id="CAB4158587.1"/>
    </source>
</evidence>
<reference evidence="1" key="1">
    <citation type="submission" date="2020-04" db="EMBL/GenBank/DDBJ databases">
        <authorList>
            <person name="Chiriac C."/>
            <person name="Salcher M."/>
            <person name="Ghai R."/>
            <person name="Kavagutti S V."/>
        </authorList>
    </citation>
    <scope>NUCLEOTIDE SEQUENCE</scope>
</reference>
<proteinExistence type="predicted"/>
<name>A0A6J5NIG0_9CAUD</name>
<organism evidence="1">
    <name type="scientific">uncultured Caudovirales phage</name>
    <dbReference type="NCBI Taxonomy" id="2100421"/>
    <lineage>
        <taxon>Viruses</taxon>
        <taxon>Duplodnaviria</taxon>
        <taxon>Heunggongvirae</taxon>
        <taxon>Uroviricota</taxon>
        <taxon>Caudoviricetes</taxon>
        <taxon>Peduoviridae</taxon>
        <taxon>Maltschvirus</taxon>
        <taxon>Maltschvirus maltsch</taxon>
    </lineage>
</organism>
<accession>A0A6J5NIG0</accession>
<gene>
    <name evidence="1" type="ORF">UFOVP698_20</name>
</gene>